<feature type="compositionally biased region" description="Basic and acidic residues" evidence="1">
    <location>
        <begin position="112"/>
        <end position="139"/>
    </location>
</feature>
<name>A0A0B5J7R8_9VIRU</name>
<feature type="compositionally biased region" description="Gly residues" evidence="1">
    <location>
        <begin position="77"/>
        <end position="90"/>
    </location>
</feature>
<feature type="compositionally biased region" description="Basic and acidic residues" evidence="1">
    <location>
        <begin position="57"/>
        <end position="76"/>
    </location>
</feature>
<organism evidence="2 3">
    <name type="scientific">Pandoravirus inopinatum</name>
    <dbReference type="NCBI Taxonomy" id="1605721"/>
    <lineage>
        <taxon>Viruses</taxon>
        <taxon>Pandoravirus</taxon>
    </lineage>
</organism>
<evidence type="ECO:0000313" key="2">
    <source>
        <dbReference type="EMBL" id="AJF97955.1"/>
    </source>
</evidence>
<dbReference type="Proteomes" id="UP000202511">
    <property type="component" value="Segment"/>
</dbReference>
<dbReference type="KEGG" id="vg:23462872"/>
<evidence type="ECO:0000256" key="1">
    <source>
        <dbReference type="SAM" id="MobiDB-lite"/>
    </source>
</evidence>
<accession>A0A0B5J7R8</accession>
<proteinExistence type="predicted"/>
<feature type="compositionally biased region" description="Acidic residues" evidence="1">
    <location>
        <begin position="19"/>
        <end position="56"/>
    </location>
</feature>
<dbReference type="EMBL" id="KP136319">
    <property type="protein sequence ID" value="AJF97955.1"/>
    <property type="molecule type" value="Genomic_DNA"/>
</dbReference>
<protein>
    <submittedName>
        <fullName evidence="2">Uncharacterized protein</fullName>
    </submittedName>
</protein>
<feature type="region of interest" description="Disordered" evidence="1">
    <location>
        <begin position="1"/>
        <end position="148"/>
    </location>
</feature>
<sequence>MGDEWASRPSAGVGKIVESDEDKVDHEDEDEDESAEIKEEDGDDEDDVEERDDEEDHGEKSRGRRLAGHDRADGAGDKGGVPVGDSGGSEIGEPRVVGRGAHASTLVGSRSESMEPRSARCERAHEARLRHTDRGEWPRRTPWRRSPVRRRSALGVGLRTGDGDSVWRQRSSLPFFVVQQSPACWCHHHKG</sequence>
<reference evidence="2 3" key="1">
    <citation type="journal article" date="2015" name="Parasitol. Res.">
        <title>Viruses in close associations with free-living amoebae.</title>
        <authorList>
            <person name="Scheid P."/>
        </authorList>
    </citation>
    <scope>NUCLEOTIDE SEQUENCE [LARGE SCALE GENOMIC DNA]</scope>
    <source>
        <strain evidence="2">KlaHel</strain>
    </source>
</reference>
<evidence type="ECO:0000313" key="3">
    <source>
        <dbReference type="Proteomes" id="UP000202511"/>
    </source>
</evidence>
<dbReference type="RefSeq" id="YP_009120190.1">
    <property type="nucleotide sequence ID" value="NC_026440.1"/>
</dbReference>
<dbReference type="GeneID" id="23462872"/>